<gene>
    <name evidence="1" type="ordered locus">Sulac_0880</name>
</gene>
<dbReference type="HOGENOM" id="CLU_1244794_0_0_9"/>
<dbReference type="EMBL" id="CP003179">
    <property type="protein sequence ID" value="AEW04383.1"/>
    <property type="molecule type" value="Genomic_DNA"/>
</dbReference>
<dbReference type="PATRIC" id="fig|679936.5.peg.932"/>
<keyword evidence="2" id="KW-1185">Reference proteome</keyword>
<protein>
    <submittedName>
        <fullName evidence="1">Uncharacterized protein</fullName>
    </submittedName>
</protein>
<evidence type="ECO:0000313" key="2">
    <source>
        <dbReference type="Proteomes" id="UP000005439"/>
    </source>
</evidence>
<organism evidence="1 2">
    <name type="scientific">Sulfobacillus acidophilus (strain ATCC 700253 / DSM 10332 / NAL)</name>
    <dbReference type="NCBI Taxonomy" id="679936"/>
    <lineage>
        <taxon>Bacteria</taxon>
        <taxon>Bacillati</taxon>
        <taxon>Bacillota</taxon>
        <taxon>Clostridia</taxon>
        <taxon>Eubacteriales</taxon>
        <taxon>Clostridiales Family XVII. Incertae Sedis</taxon>
        <taxon>Sulfobacillus</taxon>
    </lineage>
</organism>
<evidence type="ECO:0000313" key="1">
    <source>
        <dbReference type="EMBL" id="AEW04383.1"/>
    </source>
</evidence>
<sequence length="222" mass="25293">MNASWLTPCDVKDIMAPVRAHPIPQNARVNRVYRVDNPDCSAPFNAVEEYCIGAMLHCAPWTPQFFNDFRDPSVTEQLTRLYELTSEGRVWWKEDLIIGLEIHRFSGQVNQTFLSSLMQHQVSPVVEELVSPLSAWFPPPYNAYKVSDQIPSRLMSHDLRSICDFLEKTQDGAVTLRVGRWDLLHTDAPPQTLQMLRSRYRTVGLLTHPSSGIPIAVNAFND</sequence>
<proteinExistence type="predicted"/>
<dbReference type="STRING" id="679936.Sulac_0880"/>
<name>G8TS57_SULAD</name>
<reference evidence="1 2" key="2">
    <citation type="journal article" date="2012" name="Stand. Genomic Sci.">
        <title>Complete genome sequence of the moderately thermophilic mineral-sulfide-oxidizing firmicute Sulfobacillus acidophilus type strain (NAL(T)).</title>
        <authorList>
            <person name="Anderson I."/>
            <person name="Chertkov O."/>
            <person name="Chen A."/>
            <person name="Saunders E."/>
            <person name="Lapidus A."/>
            <person name="Nolan M."/>
            <person name="Lucas S."/>
            <person name="Hammon N."/>
            <person name="Deshpande S."/>
            <person name="Cheng J.F."/>
            <person name="Han C."/>
            <person name="Tapia R."/>
            <person name="Goodwin L.A."/>
            <person name="Pitluck S."/>
            <person name="Liolios K."/>
            <person name="Pagani I."/>
            <person name="Ivanova N."/>
            <person name="Mikhailova N."/>
            <person name="Pati A."/>
            <person name="Palaniappan K."/>
            <person name="Land M."/>
            <person name="Pan C."/>
            <person name="Rohde M."/>
            <person name="Pukall R."/>
            <person name="Goker M."/>
            <person name="Detter J.C."/>
            <person name="Woyke T."/>
            <person name="Bristow J."/>
            <person name="Eisen J.A."/>
            <person name="Markowitz V."/>
            <person name="Hugenholtz P."/>
            <person name="Kyrpides N.C."/>
            <person name="Klenk H.P."/>
            <person name="Mavromatis K."/>
        </authorList>
    </citation>
    <scope>NUCLEOTIDE SEQUENCE [LARGE SCALE GENOMIC DNA]</scope>
    <source>
        <strain evidence="2">ATCC 700253 / DSM 10332 / NAL</strain>
    </source>
</reference>
<dbReference type="AlphaFoldDB" id="G8TS57"/>
<reference evidence="2" key="1">
    <citation type="submission" date="2011-12" db="EMBL/GenBank/DDBJ databases">
        <title>The complete genome of chromosome of Sulfobacillus acidophilus DSM 10332.</title>
        <authorList>
            <person name="Lucas S."/>
            <person name="Han J."/>
            <person name="Lapidus A."/>
            <person name="Bruce D."/>
            <person name="Goodwin L."/>
            <person name="Pitluck S."/>
            <person name="Peters L."/>
            <person name="Kyrpides N."/>
            <person name="Mavromatis K."/>
            <person name="Ivanova N."/>
            <person name="Mikhailova N."/>
            <person name="Chertkov O."/>
            <person name="Saunders E."/>
            <person name="Detter J.C."/>
            <person name="Tapia R."/>
            <person name="Han C."/>
            <person name="Land M."/>
            <person name="Hauser L."/>
            <person name="Markowitz V."/>
            <person name="Cheng J.-F."/>
            <person name="Hugenholtz P."/>
            <person name="Woyke T."/>
            <person name="Wu D."/>
            <person name="Pukall R."/>
            <person name="Gehrich-Schroeter G."/>
            <person name="Schneider S."/>
            <person name="Klenk H.-P."/>
            <person name="Eisen J.A."/>
        </authorList>
    </citation>
    <scope>NUCLEOTIDE SEQUENCE [LARGE SCALE GENOMIC DNA]</scope>
    <source>
        <strain evidence="2">ATCC 700253 / DSM 10332 / NAL</strain>
    </source>
</reference>
<accession>G8TS57</accession>
<dbReference type="Proteomes" id="UP000005439">
    <property type="component" value="Chromosome"/>
</dbReference>
<dbReference type="KEGG" id="sap:Sulac_0880"/>